<dbReference type="InterPro" id="IPR007161">
    <property type="entry name" value="DUF364"/>
</dbReference>
<protein>
    <recommendedName>
        <fullName evidence="1">Putative heavy-metal chelation domain-containing protein</fullName>
    </recommendedName>
</protein>
<feature type="domain" description="Putative heavy-metal chelation" evidence="1">
    <location>
        <begin position="136"/>
        <end position="225"/>
    </location>
</feature>
<proteinExistence type="predicted"/>
<dbReference type="Gene3D" id="3.40.50.11590">
    <property type="match status" value="1"/>
</dbReference>
<name>A0A846J2N9_CLOBO</name>
<dbReference type="Proteomes" id="UP000480039">
    <property type="component" value="Unassembled WGS sequence"/>
</dbReference>
<comment type="caution">
    <text evidence="2">The sequence shown here is derived from an EMBL/GenBank/DDBJ whole genome shotgun (WGS) entry which is preliminary data.</text>
</comment>
<evidence type="ECO:0000313" key="2">
    <source>
        <dbReference type="EMBL" id="NFJ07492.1"/>
    </source>
</evidence>
<dbReference type="SUPFAM" id="SSF159713">
    <property type="entry name" value="Dhaf3308-like"/>
    <property type="match status" value="1"/>
</dbReference>
<dbReference type="EMBL" id="SWQE01000001">
    <property type="protein sequence ID" value="NFJ07492.1"/>
    <property type="molecule type" value="Genomic_DNA"/>
</dbReference>
<dbReference type="Pfam" id="PF04016">
    <property type="entry name" value="DUF364"/>
    <property type="match status" value="1"/>
</dbReference>
<gene>
    <name evidence="2" type="ORF">FC871_03115</name>
</gene>
<organism evidence="2 3">
    <name type="scientific">Clostridium botulinum</name>
    <dbReference type="NCBI Taxonomy" id="1491"/>
    <lineage>
        <taxon>Bacteria</taxon>
        <taxon>Bacillati</taxon>
        <taxon>Bacillota</taxon>
        <taxon>Clostridia</taxon>
        <taxon>Eubacteriales</taxon>
        <taxon>Clostridiaceae</taxon>
        <taxon>Clostridium</taxon>
    </lineage>
</organism>
<accession>A0A846J2N9</accession>
<evidence type="ECO:0000313" key="3">
    <source>
        <dbReference type="Proteomes" id="UP000480039"/>
    </source>
</evidence>
<reference evidence="2 3" key="1">
    <citation type="submission" date="2019-04" db="EMBL/GenBank/DDBJ databases">
        <title>Genome sequencing of Clostridium botulinum Groups I-IV and Clostridium butyricum.</title>
        <authorList>
            <person name="Brunt J."/>
            <person name="Van Vliet A.H.M."/>
            <person name="Stringer S.C."/>
            <person name="Carter A.T."/>
            <person name="Peck M.W."/>
        </authorList>
    </citation>
    <scope>NUCLEOTIDE SEQUENCE [LARGE SCALE GENOMIC DNA]</scope>
    <source>
        <strain evidence="2 3">Colworth BL30</strain>
    </source>
</reference>
<dbReference type="AlphaFoldDB" id="A0A846J2N9"/>
<sequence>MNIYNELKEKLKKIALENNLFEDQVFITTKSLNPKEAIGETKRKDFPILNGKENMIEAKFKGSTGQAFTSSPSIFEGSLSEVLILDLNNDYNKAIFIATSNAILKYLGLIESTVHCKNEEPELCGEKHLNYLKEFYSDSKIALVGFQPSILEHIKDNFHVRVLDLNADNIGKIKYGTLIEDGKKDYQSAIDWADIVLCTGSTICNGSIVNFLNLNKKVIFYGTTIASAAYILGLKRVCFYGK</sequence>
<evidence type="ECO:0000259" key="1">
    <source>
        <dbReference type="Pfam" id="PF04016"/>
    </source>
</evidence>